<dbReference type="EMBL" id="CACSHJ010000096">
    <property type="protein sequence ID" value="CAA0408719.1"/>
    <property type="molecule type" value="Genomic_DNA"/>
</dbReference>
<dbReference type="OrthoDB" id="2014733at2759"/>
<proteinExistence type="predicted"/>
<evidence type="ECO:0000313" key="6">
    <source>
        <dbReference type="EMBL" id="VYS69836.1"/>
    </source>
</evidence>
<dbReference type="AlphaFoldDB" id="A0A178UDA2"/>
<evidence type="ECO:0000313" key="7">
    <source>
        <dbReference type="Proteomes" id="UP000078284"/>
    </source>
</evidence>
<dbReference type="PANTHER" id="PTHR33874:SF1">
    <property type="entry name" value="RING FINGER PROTEIN"/>
    <property type="match status" value="1"/>
</dbReference>
<dbReference type="ExpressionAtlas" id="A0A178UDA2">
    <property type="expression patterns" value="baseline and differential"/>
</dbReference>
<evidence type="ECO:0000313" key="8">
    <source>
        <dbReference type="Proteomes" id="UP000426265"/>
    </source>
</evidence>
<evidence type="ECO:0000313" key="4">
    <source>
        <dbReference type="EMBL" id="CAD5334450.1"/>
    </source>
</evidence>
<reference evidence="6 8" key="3">
    <citation type="submission" date="2019-11" db="EMBL/GenBank/DDBJ databases">
        <authorList>
            <person name="Jiao W.-B."/>
            <person name="Schneeberger K."/>
        </authorList>
    </citation>
    <scope>NUCLEOTIDE SEQUENCE [LARGE SCALE GENOMIC DNA]</scope>
    <source>
        <strain evidence="8">cv. An-1</strain>
        <strain evidence="9">cv. C24</strain>
    </source>
</reference>
<evidence type="ECO:0000313" key="10">
    <source>
        <dbReference type="Proteomes" id="UP000516314"/>
    </source>
</evidence>
<organism evidence="5 7">
    <name type="scientific">Arabidopsis thaliana</name>
    <name type="common">Mouse-ear cress</name>
    <dbReference type="NCBI Taxonomy" id="3702"/>
    <lineage>
        <taxon>Eukaryota</taxon>
        <taxon>Viridiplantae</taxon>
        <taxon>Streptophyta</taxon>
        <taxon>Embryophyta</taxon>
        <taxon>Tracheophyta</taxon>
        <taxon>Spermatophyta</taxon>
        <taxon>Magnoliopsida</taxon>
        <taxon>eudicotyledons</taxon>
        <taxon>Gunneridae</taxon>
        <taxon>Pentapetalae</taxon>
        <taxon>rosids</taxon>
        <taxon>malvids</taxon>
        <taxon>Brassicales</taxon>
        <taxon>Brassicaceae</taxon>
        <taxon>Camelineae</taxon>
        <taxon>Arabidopsis</taxon>
    </lineage>
</organism>
<dbReference type="Proteomes" id="UP000434276">
    <property type="component" value="Unassembled WGS sequence"/>
</dbReference>
<name>A0A178UDA2_ARATH</name>
<dbReference type="OMA" id="CENDLWD"/>
<reference evidence="4 10" key="4">
    <citation type="submission" date="2020-09" db="EMBL/GenBank/DDBJ databases">
        <authorList>
            <person name="Ashkenazy H."/>
        </authorList>
    </citation>
    <scope>NUCLEOTIDE SEQUENCE [LARGE SCALE GENOMIC DNA]</scope>
    <source>
        <strain evidence="10">cv. Cdm-0</strain>
    </source>
</reference>
<reference evidence="5" key="2">
    <citation type="submission" date="2016-03" db="EMBL/GenBank/DDBJ databases">
        <title>Full-length assembly of Arabidopsis thaliana Ler reveals the complement of translocations and inversions.</title>
        <authorList>
            <person name="Zapata L."/>
            <person name="Schneeberger K."/>
            <person name="Ossowski S."/>
        </authorList>
    </citation>
    <scope>NUCLEOTIDE SEQUENCE [LARGE SCALE GENOMIC DNA]</scope>
    <source>
        <tissue evidence="5">Leaf</tissue>
    </source>
</reference>
<evidence type="ECO:0000313" key="9">
    <source>
        <dbReference type="Proteomes" id="UP000434276"/>
    </source>
</evidence>
<dbReference type="SMR" id="A0A178UDA2"/>
<gene>
    <name evidence="2" type="ordered locus">At5g49710</name>
    <name evidence="5" type="ordered locus">AXX17_At5g48560</name>
    <name evidence="6" type="ORF">AN1_LOCUS25221</name>
    <name evidence="4" type="ORF">AT9943_LOCUS21749</name>
    <name evidence="3" type="ORF">C24_LOCUS25048</name>
</gene>
<dbReference type="Proteomes" id="UP000426265">
    <property type="component" value="Unassembled WGS sequence"/>
</dbReference>
<feature type="compositionally biased region" description="Basic and acidic residues" evidence="1">
    <location>
        <begin position="63"/>
        <end position="72"/>
    </location>
</feature>
<dbReference type="PANTHER" id="PTHR33874">
    <property type="entry name" value="RING FINGER PROTEIN"/>
    <property type="match status" value="1"/>
</dbReference>
<dbReference type="EMBL" id="CACRSJ010000110">
    <property type="protein sequence ID" value="VYS69836.1"/>
    <property type="molecule type" value="Genomic_DNA"/>
</dbReference>
<sequence length="235" mass="26530">MDNNSERKGKRIDKDNIRVKRKTLQALLNDCQRALELLNLAEVSSEDDEDDKSTGEGSGSQESRGEVSSSDREDPEADELYDLIKSRVECDDFLEKIESAQVSAPQHLAEDSSSWDVVSEDDLWDDETMAQREEDYVLVREEDIAEGIACFMATYLQSLKQTKDLTPEQLQKALSRMFSVKNRKGKLRKAWDGSKVAYNVASWSATVIGIYQNPVILRVASKAFWASCHVISKLV</sequence>
<dbReference type="Araport" id="AT5G49710"/>
<dbReference type="Proteomes" id="UP000078284">
    <property type="component" value="Chromosome 5"/>
</dbReference>
<evidence type="ECO:0000313" key="2">
    <source>
        <dbReference type="Araport" id="AT5G49710"/>
    </source>
</evidence>
<evidence type="ECO:0000313" key="5">
    <source>
        <dbReference type="EMBL" id="OAO91112.1"/>
    </source>
</evidence>
<feature type="region of interest" description="Disordered" evidence="1">
    <location>
        <begin position="41"/>
        <end position="76"/>
    </location>
</feature>
<protein>
    <submittedName>
        <fullName evidence="4">(thale cress) hypothetical protein</fullName>
    </submittedName>
</protein>
<dbReference type="EMBL" id="LR881470">
    <property type="protein sequence ID" value="CAD5334450.1"/>
    <property type="molecule type" value="Genomic_DNA"/>
</dbReference>
<dbReference type="Proteomes" id="UP000516314">
    <property type="component" value="Chromosome 5"/>
</dbReference>
<evidence type="ECO:0000256" key="1">
    <source>
        <dbReference type="SAM" id="MobiDB-lite"/>
    </source>
</evidence>
<accession>A0A178UDA2</accession>
<dbReference type="EMBL" id="LUHQ01000005">
    <property type="protein sequence ID" value="OAO91112.1"/>
    <property type="molecule type" value="Genomic_DNA"/>
</dbReference>
<dbReference type="GeneID" id="835034"/>
<reference evidence="7" key="1">
    <citation type="journal article" date="2016" name="Proc. Natl. Acad. Sci. U.S.A.">
        <title>Chromosome-level assembly of Arabidopsis thaliana Ler reveals the extent of translocation and inversion polymorphisms.</title>
        <authorList>
            <person name="Zapata L."/>
            <person name="Ding J."/>
            <person name="Willing E.M."/>
            <person name="Hartwig B."/>
            <person name="Bezdan D."/>
            <person name="Jiao W.B."/>
            <person name="Patel V."/>
            <person name="Velikkakam James G."/>
            <person name="Koornneef M."/>
            <person name="Ossowski S."/>
            <person name="Schneeberger K."/>
        </authorList>
    </citation>
    <scope>NUCLEOTIDE SEQUENCE [LARGE SCALE GENOMIC DNA]</scope>
    <source>
        <strain evidence="7">cv. Landsberg erecta</strain>
    </source>
</reference>
<evidence type="ECO:0000313" key="3">
    <source>
        <dbReference type="EMBL" id="CAA0408719.1"/>
    </source>
</evidence>